<comment type="caution">
    <text evidence="2">The sequence shown here is derived from an EMBL/GenBank/DDBJ whole genome shotgun (WGS) entry which is preliminary data.</text>
</comment>
<gene>
    <name evidence="2" type="ORF">ACFQJC_17925</name>
</gene>
<dbReference type="RefSeq" id="WP_390226041.1">
    <property type="nucleotide sequence ID" value="NZ_JBHTAA010000015.1"/>
</dbReference>
<dbReference type="InterPro" id="IPR043749">
    <property type="entry name" value="DUF5694"/>
</dbReference>
<evidence type="ECO:0000313" key="2">
    <source>
        <dbReference type="EMBL" id="MFC7205393.1"/>
    </source>
</evidence>
<dbReference type="EMBL" id="JBHTAA010000015">
    <property type="protein sequence ID" value="MFC7205393.1"/>
    <property type="molecule type" value="Genomic_DNA"/>
</dbReference>
<dbReference type="AlphaFoldDB" id="A0ABD5ZJD8"/>
<reference evidence="2 3" key="1">
    <citation type="journal article" date="2019" name="Int. J. Syst. Evol. Microbiol.">
        <title>The Global Catalogue of Microorganisms (GCM) 10K type strain sequencing project: providing services to taxonomists for standard genome sequencing and annotation.</title>
        <authorList>
            <consortium name="The Broad Institute Genomics Platform"/>
            <consortium name="The Broad Institute Genome Sequencing Center for Infectious Disease"/>
            <person name="Wu L."/>
            <person name="Ma J."/>
        </authorList>
    </citation>
    <scope>NUCLEOTIDE SEQUENCE [LARGE SCALE GENOMIC DNA]</scope>
    <source>
        <strain evidence="2 3">DSM 29988</strain>
    </source>
</reference>
<feature type="region of interest" description="Disordered" evidence="1">
    <location>
        <begin position="1"/>
        <end position="20"/>
    </location>
</feature>
<sequence>MRRPNAAARKSPTWPTPTPEQVEVVLLGTYHMDNPGLDAGNVDADDALSDDRQRELQTLVSNLEAIDPDFVAIERPASAADAVQDAYSRYRDGEFSYDEEHALDSMHPERDDATQRSRSEVVQVGFRLADRLGHDRVVPVDVPETLGDDPDFETLEERGSDHSPKIDVPRFDPGALEESLSERLETSSIPAYHRYLNEEAALHYNEGMFDHYLRMGDGENYAGPDALARWYRRNLRMVHNIWRAVDDDTERVLFLVGSGHVHILRHLLTEFPQFCPVSPLPYLPRDN</sequence>
<proteinExistence type="predicted"/>
<evidence type="ECO:0000256" key="1">
    <source>
        <dbReference type="SAM" id="MobiDB-lite"/>
    </source>
</evidence>
<name>A0ABD5ZJD8_9EURY</name>
<keyword evidence="3" id="KW-1185">Reference proteome</keyword>
<protein>
    <submittedName>
        <fullName evidence="2">DUF5694 domain-containing protein</fullName>
    </submittedName>
</protein>
<evidence type="ECO:0000313" key="3">
    <source>
        <dbReference type="Proteomes" id="UP001596481"/>
    </source>
</evidence>
<feature type="region of interest" description="Disordered" evidence="1">
    <location>
        <begin position="142"/>
        <end position="172"/>
    </location>
</feature>
<dbReference type="Pfam" id="PF18950">
    <property type="entry name" value="DUF5694"/>
    <property type="match status" value="1"/>
</dbReference>
<dbReference type="Proteomes" id="UP001596481">
    <property type="component" value="Unassembled WGS sequence"/>
</dbReference>
<organism evidence="2 3">
    <name type="scientific">Haloferax namakaokahaiae</name>
    <dbReference type="NCBI Taxonomy" id="1748331"/>
    <lineage>
        <taxon>Archaea</taxon>
        <taxon>Methanobacteriati</taxon>
        <taxon>Methanobacteriota</taxon>
        <taxon>Stenosarchaea group</taxon>
        <taxon>Halobacteria</taxon>
        <taxon>Halobacteriales</taxon>
        <taxon>Haloferacaceae</taxon>
        <taxon>Haloferax</taxon>
    </lineage>
</organism>
<feature type="compositionally biased region" description="Basic and acidic residues" evidence="1">
    <location>
        <begin position="155"/>
        <end position="170"/>
    </location>
</feature>
<accession>A0ABD5ZJD8</accession>